<feature type="transmembrane region" description="Helical" evidence="4">
    <location>
        <begin position="290"/>
        <end position="317"/>
    </location>
</feature>
<evidence type="ECO:0000256" key="4">
    <source>
        <dbReference type="SAM" id="Phobius"/>
    </source>
</evidence>
<evidence type="ECO:0000256" key="1">
    <source>
        <dbReference type="ARBA" id="ARBA00022692"/>
    </source>
</evidence>
<feature type="transmembrane region" description="Helical" evidence="4">
    <location>
        <begin position="109"/>
        <end position="125"/>
    </location>
</feature>
<dbReference type="Pfam" id="PF07690">
    <property type="entry name" value="MFS_1"/>
    <property type="match status" value="1"/>
</dbReference>
<dbReference type="Gene3D" id="1.20.1250.20">
    <property type="entry name" value="MFS general substrate transporter like domains"/>
    <property type="match status" value="2"/>
</dbReference>
<feature type="transmembrane region" description="Helical" evidence="4">
    <location>
        <begin position="194"/>
        <end position="213"/>
    </location>
</feature>
<feature type="transmembrane region" description="Helical" evidence="4">
    <location>
        <begin position="361"/>
        <end position="385"/>
    </location>
</feature>
<feature type="transmembrane region" description="Helical" evidence="4">
    <location>
        <begin position="397"/>
        <end position="415"/>
    </location>
</feature>
<protein>
    <submittedName>
        <fullName evidence="5">Major facilitator superfamily transporter</fullName>
    </submittedName>
</protein>
<evidence type="ECO:0000256" key="2">
    <source>
        <dbReference type="ARBA" id="ARBA00022989"/>
    </source>
</evidence>
<comment type="caution">
    <text evidence="5">The sequence shown here is derived from an EMBL/GenBank/DDBJ whole genome shotgun (WGS) entry which is preliminary data.</text>
</comment>
<accession>A0ABQ0Q4U3</accession>
<proteinExistence type="predicted"/>
<dbReference type="SUPFAM" id="SSF103473">
    <property type="entry name" value="MFS general substrate transporter"/>
    <property type="match status" value="1"/>
</dbReference>
<name>A0ABQ0Q4U3_9PROT</name>
<reference evidence="5" key="1">
    <citation type="submission" date="2013-04" db="EMBL/GenBank/DDBJ databases">
        <title>The genome sequencing project of 58 acetic acid bacteria.</title>
        <authorList>
            <person name="Okamoto-Kainuma A."/>
            <person name="Ishikawa M."/>
            <person name="Umino S."/>
            <person name="Koizumi Y."/>
            <person name="Shiwa Y."/>
            <person name="Yoshikawa H."/>
            <person name="Matsutani M."/>
            <person name="Matsushita K."/>
        </authorList>
    </citation>
    <scope>NUCLEOTIDE SEQUENCE</scope>
    <source>
        <strain evidence="5">NRIC 0535</strain>
    </source>
</reference>
<sequence>MIDTASRRSRAHPAGLYFIAAAQGAWYFSRYSTQAILVLYLAHVVYTAPAEAAFPGVNVLRHLLSWEAQTSNPQALASTTIGLLALCMIPTQILGGFLSDRYLGRRRGALTGLVFLTLAPVFWSFGTSFILALPCFVLGLSLAVNLFAQVGDLYSDDDPRRPDAYQLMSLVQEAAVIIGPTFCGWLAARYGWHYGFAAAGSVMLTGTVIYFLGWRHLPSPTATSPQAGGRVSAGTQVRAYLLHTMLRIGGRIALLIPMLAMIFVCNEQIYDTYLIWGEQHYDRHLFGWVFPASWLMSLDAGVSFITQIMAIAFWRFYTKRRGAPSEWGQIVSFGVLGLLAPLVLAYASVLHTGYGQIGMPWGLIFHFINDLAMATIMPISLALFIRMAPDSAKSMAAAAYALVGRLADIMAGQIGQNLPGWGSTRFWLLHTAIMAAGVALLIIARPLYAAKREIS</sequence>
<evidence type="ECO:0000313" key="5">
    <source>
        <dbReference type="EMBL" id="GBQ91450.1"/>
    </source>
</evidence>
<keyword evidence="6" id="KW-1185">Reference proteome</keyword>
<dbReference type="InterPro" id="IPR011701">
    <property type="entry name" value="MFS"/>
</dbReference>
<feature type="transmembrane region" description="Helical" evidence="4">
    <location>
        <begin position="75"/>
        <end position="97"/>
    </location>
</feature>
<evidence type="ECO:0000313" key="6">
    <source>
        <dbReference type="Proteomes" id="UP001062776"/>
    </source>
</evidence>
<dbReference type="InterPro" id="IPR036259">
    <property type="entry name" value="MFS_trans_sf"/>
</dbReference>
<feature type="transmembrane region" description="Helical" evidence="4">
    <location>
        <begin position="427"/>
        <end position="448"/>
    </location>
</feature>
<feature type="transmembrane region" description="Helical" evidence="4">
    <location>
        <begin position="252"/>
        <end position="270"/>
    </location>
</feature>
<dbReference type="EMBL" id="BAPV01000043">
    <property type="protein sequence ID" value="GBQ91450.1"/>
    <property type="molecule type" value="Genomic_DNA"/>
</dbReference>
<dbReference type="RefSeq" id="WP_264816494.1">
    <property type="nucleotide sequence ID" value="NZ_BAPV01000043.1"/>
</dbReference>
<keyword evidence="1 4" id="KW-0812">Transmembrane</keyword>
<feature type="transmembrane region" description="Helical" evidence="4">
    <location>
        <begin position="35"/>
        <end position="55"/>
    </location>
</feature>
<dbReference type="Proteomes" id="UP001062776">
    <property type="component" value="Unassembled WGS sequence"/>
</dbReference>
<keyword evidence="2 4" id="KW-1133">Transmembrane helix</keyword>
<gene>
    <name evidence="5" type="ORF">AA0535_2299</name>
</gene>
<feature type="transmembrane region" description="Helical" evidence="4">
    <location>
        <begin position="329"/>
        <end position="349"/>
    </location>
</feature>
<organism evidence="5 6">
    <name type="scientific">Asaia krungthepensis NRIC 0535</name>
    <dbReference type="NCBI Taxonomy" id="1307925"/>
    <lineage>
        <taxon>Bacteria</taxon>
        <taxon>Pseudomonadati</taxon>
        <taxon>Pseudomonadota</taxon>
        <taxon>Alphaproteobacteria</taxon>
        <taxon>Acetobacterales</taxon>
        <taxon>Acetobacteraceae</taxon>
        <taxon>Asaia</taxon>
    </lineage>
</organism>
<keyword evidence="3 4" id="KW-0472">Membrane</keyword>
<evidence type="ECO:0000256" key="3">
    <source>
        <dbReference type="ARBA" id="ARBA00023136"/>
    </source>
</evidence>